<organism evidence="1 2">
    <name type="scientific">Synaphobranchus kaupii</name>
    <name type="common">Kaup's arrowtooth eel</name>
    <dbReference type="NCBI Taxonomy" id="118154"/>
    <lineage>
        <taxon>Eukaryota</taxon>
        <taxon>Metazoa</taxon>
        <taxon>Chordata</taxon>
        <taxon>Craniata</taxon>
        <taxon>Vertebrata</taxon>
        <taxon>Euteleostomi</taxon>
        <taxon>Actinopterygii</taxon>
        <taxon>Neopterygii</taxon>
        <taxon>Teleostei</taxon>
        <taxon>Anguilliformes</taxon>
        <taxon>Synaphobranchidae</taxon>
        <taxon>Synaphobranchus</taxon>
    </lineage>
</organism>
<gene>
    <name evidence="1" type="ORF">SKAU_G00002000</name>
</gene>
<sequence length="171" mass="19599">MTGFAKPVWWTGLRDLKMLTFAHGAEQWGRLKDWLTWRKSTGKDSDPQPWAMLDGQCCENSSLGAVDWVEPGKSRARIQTRFFLEPPLPKQYTRQKEGRLRLLSAARLVQVHFSAKDPCMHMEQGIQHAVAIKRRRGFALIPLTLYFPWSLEREDASFSPAVPTLPVIPPQ</sequence>
<proteinExistence type="predicted"/>
<comment type="caution">
    <text evidence="1">The sequence shown here is derived from an EMBL/GenBank/DDBJ whole genome shotgun (WGS) entry which is preliminary data.</text>
</comment>
<protein>
    <submittedName>
        <fullName evidence="1">Uncharacterized protein</fullName>
    </submittedName>
</protein>
<accession>A0A9Q1JCI2</accession>
<dbReference type="AlphaFoldDB" id="A0A9Q1JCI2"/>
<dbReference type="Proteomes" id="UP001152622">
    <property type="component" value="Chromosome 1"/>
</dbReference>
<dbReference type="EMBL" id="JAINUF010000001">
    <property type="protein sequence ID" value="KAJ8379422.1"/>
    <property type="molecule type" value="Genomic_DNA"/>
</dbReference>
<keyword evidence="2" id="KW-1185">Reference proteome</keyword>
<evidence type="ECO:0000313" key="1">
    <source>
        <dbReference type="EMBL" id="KAJ8379422.1"/>
    </source>
</evidence>
<name>A0A9Q1JCI2_SYNKA</name>
<reference evidence="1" key="1">
    <citation type="journal article" date="2023" name="Science">
        <title>Genome structures resolve the early diversification of teleost fishes.</title>
        <authorList>
            <person name="Parey E."/>
            <person name="Louis A."/>
            <person name="Montfort J."/>
            <person name="Bouchez O."/>
            <person name="Roques C."/>
            <person name="Iampietro C."/>
            <person name="Lluch J."/>
            <person name="Castinel A."/>
            <person name="Donnadieu C."/>
            <person name="Desvignes T."/>
            <person name="Floi Bucao C."/>
            <person name="Jouanno E."/>
            <person name="Wen M."/>
            <person name="Mejri S."/>
            <person name="Dirks R."/>
            <person name="Jansen H."/>
            <person name="Henkel C."/>
            <person name="Chen W.J."/>
            <person name="Zahm M."/>
            <person name="Cabau C."/>
            <person name="Klopp C."/>
            <person name="Thompson A.W."/>
            <person name="Robinson-Rechavi M."/>
            <person name="Braasch I."/>
            <person name="Lecointre G."/>
            <person name="Bobe J."/>
            <person name="Postlethwait J.H."/>
            <person name="Berthelot C."/>
            <person name="Roest Crollius H."/>
            <person name="Guiguen Y."/>
        </authorList>
    </citation>
    <scope>NUCLEOTIDE SEQUENCE</scope>
    <source>
        <strain evidence="1">WJC10195</strain>
    </source>
</reference>
<evidence type="ECO:0000313" key="2">
    <source>
        <dbReference type="Proteomes" id="UP001152622"/>
    </source>
</evidence>